<feature type="compositionally biased region" description="Basic residues" evidence="1">
    <location>
        <begin position="72"/>
        <end position="87"/>
    </location>
</feature>
<gene>
    <name evidence="2" type="ORF">ACFYY5_29550</name>
</gene>
<sequence>MPYFYEYQGDDQDLIVESDVPRPDLLEWAYWAQIDAPAKPAPSPKPAPEPEPAPETVETQPESEDQDDAPHPVKKAAPRKRAPRTAE</sequence>
<evidence type="ECO:0000256" key="1">
    <source>
        <dbReference type="SAM" id="MobiDB-lite"/>
    </source>
</evidence>
<dbReference type="RefSeq" id="WP_387132136.1">
    <property type="nucleotide sequence ID" value="NZ_JBIATK010000012.1"/>
</dbReference>
<dbReference type="EMBL" id="JBIATK010000012">
    <property type="protein sequence ID" value="MFF4027001.1"/>
    <property type="molecule type" value="Genomic_DNA"/>
</dbReference>
<protein>
    <recommendedName>
        <fullName evidence="4">Cell envelope biogenesis protein TolA</fullName>
    </recommendedName>
</protein>
<proteinExistence type="predicted"/>
<keyword evidence="3" id="KW-1185">Reference proteome</keyword>
<dbReference type="Proteomes" id="UP001602089">
    <property type="component" value="Unassembled WGS sequence"/>
</dbReference>
<evidence type="ECO:0000313" key="2">
    <source>
        <dbReference type="EMBL" id="MFF4027001.1"/>
    </source>
</evidence>
<comment type="caution">
    <text evidence="2">The sequence shown here is derived from an EMBL/GenBank/DDBJ whole genome shotgun (WGS) entry which is preliminary data.</text>
</comment>
<organism evidence="2 3">
    <name type="scientific">Nocardia elegans</name>
    <dbReference type="NCBI Taxonomy" id="300029"/>
    <lineage>
        <taxon>Bacteria</taxon>
        <taxon>Bacillati</taxon>
        <taxon>Actinomycetota</taxon>
        <taxon>Actinomycetes</taxon>
        <taxon>Mycobacteriales</taxon>
        <taxon>Nocardiaceae</taxon>
        <taxon>Nocardia</taxon>
    </lineage>
</organism>
<accession>A0ABW6TLI1</accession>
<feature type="compositionally biased region" description="Pro residues" evidence="1">
    <location>
        <begin position="39"/>
        <end position="53"/>
    </location>
</feature>
<feature type="region of interest" description="Disordered" evidence="1">
    <location>
        <begin position="37"/>
        <end position="87"/>
    </location>
</feature>
<evidence type="ECO:0008006" key="4">
    <source>
        <dbReference type="Google" id="ProtNLM"/>
    </source>
</evidence>
<reference evidence="2 3" key="1">
    <citation type="submission" date="2024-10" db="EMBL/GenBank/DDBJ databases">
        <title>The Natural Products Discovery Center: Release of the First 8490 Sequenced Strains for Exploring Actinobacteria Biosynthetic Diversity.</title>
        <authorList>
            <person name="Kalkreuter E."/>
            <person name="Kautsar S.A."/>
            <person name="Yang D."/>
            <person name="Bader C.D."/>
            <person name="Teijaro C.N."/>
            <person name="Fluegel L."/>
            <person name="Davis C.M."/>
            <person name="Simpson J.R."/>
            <person name="Lauterbach L."/>
            <person name="Steele A.D."/>
            <person name="Gui C."/>
            <person name="Meng S."/>
            <person name="Li G."/>
            <person name="Viehrig K."/>
            <person name="Ye F."/>
            <person name="Su P."/>
            <person name="Kiefer A.F."/>
            <person name="Nichols A."/>
            <person name="Cepeda A.J."/>
            <person name="Yan W."/>
            <person name="Fan B."/>
            <person name="Jiang Y."/>
            <person name="Adhikari A."/>
            <person name="Zheng C.-J."/>
            <person name="Schuster L."/>
            <person name="Cowan T.M."/>
            <person name="Smanski M.J."/>
            <person name="Chevrette M.G."/>
            <person name="De Carvalho L.P.S."/>
            <person name="Shen B."/>
        </authorList>
    </citation>
    <scope>NUCLEOTIDE SEQUENCE [LARGE SCALE GENOMIC DNA]</scope>
    <source>
        <strain evidence="2 3">NPDC001867</strain>
    </source>
</reference>
<evidence type="ECO:0000313" key="3">
    <source>
        <dbReference type="Proteomes" id="UP001602089"/>
    </source>
</evidence>
<name>A0ABW6TLI1_9NOCA</name>